<evidence type="ECO:0000256" key="8">
    <source>
        <dbReference type="SAM" id="MobiDB-lite"/>
    </source>
</evidence>
<feature type="transmembrane region" description="Helical" evidence="9">
    <location>
        <begin position="218"/>
        <end position="235"/>
    </location>
</feature>
<dbReference type="Proteomes" id="UP000195913">
    <property type="component" value="Unassembled WGS sequence"/>
</dbReference>
<evidence type="ECO:0000256" key="4">
    <source>
        <dbReference type="ARBA" id="ARBA00022475"/>
    </source>
</evidence>
<evidence type="ECO:0000313" key="11">
    <source>
        <dbReference type="Proteomes" id="UP000195913"/>
    </source>
</evidence>
<dbReference type="AlphaFoldDB" id="A0A1R4GVH8"/>
<keyword evidence="5 9" id="KW-0812">Transmembrane</keyword>
<feature type="transmembrane region" description="Helical" evidence="9">
    <location>
        <begin position="43"/>
        <end position="60"/>
    </location>
</feature>
<sequence length="375" mass="39935">MSEAPPRSLARGLTTASRWTAKSLVLVVGLVVLWLLLRTLWAVVFPLLLALLLSSLLWPLCRGLHRAMPRALAALLSLLVLLAVVAGVIWAAIPALGSGTRRLGALAQENLTSFTTQLRDLPLDLSGVDLQQNLEDILGWVGGRWQDILFGIASGLGSVTSLIVVLLLTLVLTFFCLKDGERFLPWVFHWTSPETHVHAGRLGEQAWQALSAYLKTQIIVALVDAVFIGLGLWLLDVPLAFPLALLIFFAGFIPVIGAVSTGLLATLVALLAHGWATALATLVVVLAVQQLEANLLQPYIVGKALHLHPAVVIGAVTLGFTLFGIIGAFLAVPVTAVAVVVLRYLREQTQPAPPPEAPETPSDAADEDPASPTPA</sequence>
<evidence type="ECO:0000256" key="7">
    <source>
        <dbReference type="ARBA" id="ARBA00023136"/>
    </source>
</evidence>
<reference evidence="10 11" key="1">
    <citation type="submission" date="2017-02" db="EMBL/GenBank/DDBJ databases">
        <authorList>
            <person name="Peterson S.W."/>
        </authorList>
    </citation>
    <scope>NUCLEOTIDE SEQUENCE [LARGE SCALE GENOMIC DNA]</scope>
    <source>
        <strain evidence="10 11">B Ar 00.02</strain>
    </source>
</reference>
<evidence type="ECO:0000256" key="3">
    <source>
        <dbReference type="ARBA" id="ARBA00022448"/>
    </source>
</evidence>
<dbReference type="GO" id="GO:0005886">
    <property type="term" value="C:plasma membrane"/>
    <property type="evidence" value="ECO:0007669"/>
    <property type="project" value="UniProtKB-SubCell"/>
</dbReference>
<dbReference type="PANTHER" id="PTHR21716:SF53">
    <property type="entry name" value="PERMEASE PERM-RELATED"/>
    <property type="match status" value="1"/>
</dbReference>
<protein>
    <submittedName>
        <fullName evidence="10">Putative integral membrane protein</fullName>
    </submittedName>
</protein>
<gene>
    <name evidence="10" type="ORF">FM101_14260</name>
</gene>
<organism evidence="10 11">
    <name type="scientific">Arthrobacter rhombi</name>
    <dbReference type="NCBI Taxonomy" id="71253"/>
    <lineage>
        <taxon>Bacteria</taxon>
        <taxon>Bacillati</taxon>
        <taxon>Actinomycetota</taxon>
        <taxon>Actinomycetes</taxon>
        <taxon>Micrococcales</taxon>
        <taxon>Micrococcaceae</taxon>
        <taxon>Arthrobacter</taxon>
    </lineage>
</organism>
<proteinExistence type="inferred from homology"/>
<feature type="transmembrane region" description="Helical" evidence="9">
    <location>
        <begin position="267"/>
        <end position="291"/>
    </location>
</feature>
<evidence type="ECO:0000256" key="6">
    <source>
        <dbReference type="ARBA" id="ARBA00022989"/>
    </source>
</evidence>
<feature type="transmembrane region" description="Helical" evidence="9">
    <location>
        <begin position="311"/>
        <end position="342"/>
    </location>
</feature>
<dbReference type="EMBL" id="FUHW01000047">
    <property type="protein sequence ID" value="SJM72053.1"/>
    <property type="molecule type" value="Genomic_DNA"/>
</dbReference>
<comment type="subcellular location">
    <subcellularLocation>
        <location evidence="1">Cell membrane</location>
        <topology evidence="1">Multi-pass membrane protein</topology>
    </subcellularLocation>
</comment>
<evidence type="ECO:0000256" key="1">
    <source>
        <dbReference type="ARBA" id="ARBA00004651"/>
    </source>
</evidence>
<feature type="transmembrane region" description="Helical" evidence="9">
    <location>
        <begin position="148"/>
        <end position="177"/>
    </location>
</feature>
<feature type="transmembrane region" description="Helical" evidence="9">
    <location>
        <begin position="21"/>
        <end position="37"/>
    </location>
</feature>
<feature type="transmembrane region" description="Helical" evidence="9">
    <location>
        <begin position="72"/>
        <end position="93"/>
    </location>
</feature>
<keyword evidence="4" id="KW-1003">Cell membrane</keyword>
<keyword evidence="3" id="KW-0813">Transport</keyword>
<keyword evidence="6 9" id="KW-1133">Transmembrane helix</keyword>
<evidence type="ECO:0000313" key="10">
    <source>
        <dbReference type="EMBL" id="SJM72053.1"/>
    </source>
</evidence>
<evidence type="ECO:0000256" key="2">
    <source>
        <dbReference type="ARBA" id="ARBA00009773"/>
    </source>
</evidence>
<keyword evidence="7 9" id="KW-0472">Membrane</keyword>
<keyword evidence="11" id="KW-1185">Reference proteome</keyword>
<evidence type="ECO:0000256" key="5">
    <source>
        <dbReference type="ARBA" id="ARBA00022692"/>
    </source>
</evidence>
<feature type="region of interest" description="Disordered" evidence="8">
    <location>
        <begin position="349"/>
        <end position="375"/>
    </location>
</feature>
<accession>A0A1R4GVH8</accession>
<dbReference type="RefSeq" id="WP_087000793.1">
    <property type="nucleotide sequence ID" value="NZ_FUHW01000047.1"/>
</dbReference>
<dbReference type="InterPro" id="IPR002549">
    <property type="entry name" value="AI-2E-like"/>
</dbReference>
<evidence type="ECO:0000256" key="9">
    <source>
        <dbReference type="SAM" id="Phobius"/>
    </source>
</evidence>
<dbReference type="Pfam" id="PF01594">
    <property type="entry name" value="AI-2E_transport"/>
    <property type="match status" value="1"/>
</dbReference>
<feature type="transmembrane region" description="Helical" evidence="9">
    <location>
        <begin position="241"/>
        <end position="260"/>
    </location>
</feature>
<dbReference type="PANTHER" id="PTHR21716">
    <property type="entry name" value="TRANSMEMBRANE PROTEIN"/>
    <property type="match status" value="1"/>
</dbReference>
<dbReference type="GO" id="GO:0055085">
    <property type="term" value="P:transmembrane transport"/>
    <property type="evidence" value="ECO:0007669"/>
    <property type="project" value="TreeGrafter"/>
</dbReference>
<name>A0A1R4GVH8_9MICC</name>
<comment type="similarity">
    <text evidence="2">Belongs to the autoinducer-2 exporter (AI-2E) (TC 2.A.86) family.</text>
</comment>